<dbReference type="InterPro" id="IPR006311">
    <property type="entry name" value="TAT_signal"/>
</dbReference>
<comment type="caution">
    <text evidence="1">The sequence shown here is derived from an EMBL/GenBank/DDBJ whole genome shotgun (WGS) entry which is preliminary data.</text>
</comment>
<keyword evidence="4" id="KW-1185">Reference proteome</keyword>
<evidence type="ECO:0000313" key="3">
    <source>
        <dbReference type="Proteomes" id="UP000246005"/>
    </source>
</evidence>
<dbReference type="AlphaFoldDB" id="A0A316IR32"/>
<gene>
    <name evidence="2" type="ORF">C8D87_11143</name>
    <name evidence="1" type="ORF">C8D88_102870</name>
</gene>
<dbReference type="OrthoDB" id="5187892at2"/>
<dbReference type="RefSeq" id="WP_109634970.1">
    <property type="nucleotide sequence ID" value="NZ_QGHB01000002.1"/>
</dbReference>
<dbReference type="NCBIfam" id="TIGR01409">
    <property type="entry name" value="TAT_signal_seq"/>
    <property type="match status" value="1"/>
</dbReference>
<dbReference type="Proteomes" id="UP000246005">
    <property type="component" value="Unassembled WGS sequence"/>
</dbReference>
<evidence type="ECO:0000313" key="1">
    <source>
        <dbReference type="EMBL" id="PWK89595.1"/>
    </source>
</evidence>
<name>A0A316IR32_9PSEU</name>
<sequence length="250" mass="26615">MPDRYENFLPPLDLPSVQDDDRRGFLRKIGMAGAAIAAGPVAGSLLNSPAAFGLDKWEEPSPENRVLLPAIGQEINCDCKAFGTTLVVNLPPPLPTLDFRGRIKIKILVGGPDFVRLQVLNHTVAATHPMFGEVVITLPTIDISPASILKLGPGGFLQTMLLSFSIKFQRCGDCEGPFSFETLSPAKLTASMFSFPPGAQSETTRPDGTALATGGQLYKLASPIQIGSGGTQFAQLHGMDINVGKDLMPI</sequence>
<proteinExistence type="predicted"/>
<accession>A0A316IR32</accession>
<evidence type="ECO:0000313" key="4">
    <source>
        <dbReference type="Proteomes" id="UP000248714"/>
    </source>
</evidence>
<organism evidence="1 3">
    <name type="scientific">Lentzea atacamensis</name>
    <dbReference type="NCBI Taxonomy" id="531938"/>
    <lineage>
        <taxon>Bacteria</taxon>
        <taxon>Bacillati</taxon>
        <taxon>Actinomycetota</taxon>
        <taxon>Actinomycetes</taxon>
        <taxon>Pseudonocardiales</taxon>
        <taxon>Pseudonocardiaceae</taxon>
        <taxon>Lentzea</taxon>
    </lineage>
</organism>
<dbReference type="EMBL" id="QLTT01000011">
    <property type="protein sequence ID" value="RAS60625.1"/>
    <property type="molecule type" value="Genomic_DNA"/>
</dbReference>
<reference evidence="1 3" key="1">
    <citation type="submission" date="2018-05" db="EMBL/GenBank/DDBJ databases">
        <title>Genomic Encyclopedia of Type Strains, Phase IV (KMG-IV): sequencing the most valuable type-strain genomes for metagenomic binning, comparative biology and taxonomic classification.</title>
        <authorList>
            <person name="Goeker M."/>
        </authorList>
    </citation>
    <scope>NUCLEOTIDE SEQUENCE [LARGE SCALE GENOMIC DNA]</scope>
    <source>
        <strain evidence="2 4">DSM 45479</strain>
        <strain evidence="1 3">DSM 45480</strain>
    </source>
</reference>
<evidence type="ECO:0000313" key="2">
    <source>
        <dbReference type="EMBL" id="RAS60625.1"/>
    </source>
</evidence>
<dbReference type="Proteomes" id="UP000248714">
    <property type="component" value="Unassembled WGS sequence"/>
</dbReference>
<dbReference type="EMBL" id="QGHB01000002">
    <property type="protein sequence ID" value="PWK89595.1"/>
    <property type="molecule type" value="Genomic_DNA"/>
</dbReference>
<dbReference type="InterPro" id="IPR019546">
    <property type="entry name" value="TAT_signal_bac_arc"/>
</dbReference>
<dbReference type="PROSITE" id="PS51318">
    <property type="entry name" value="TAT"/>
    <property type="match status" value="1"/>
</dbReference>
<protein>
    <submittedName>
        <fullName evidence="1">Secreted protein</fullName>
    </submittedName>
</protein>